<feature type="region of interest" description="Disordered" evidence="2">
    <location>
        <begin position="219"/>
        <end position="238"/>
    </location>
</feature>
<feature type="region of interest" description="Disordered" evidence="2">
    <location>
        <begin position="270"/>
        <end position="321"/>
    </location>
</feature>
<gene>
    <name evidence="3" type="ORF">CBYS24578_00009237</name>
</gene>
<dbReference type="EMBL" id="CABFNO020001300">
    <property type="protein sequence ID" value="CAG9978536.1"/>
    <property type="molecule type" value="Genomic_DNA"/>
</dbReference>
<name>A0A9N9U441_9HYPO</name>
<protein>
    <recommendedName>
        <fullName evidence="5">Mfs allantoate protein</fullName>
    </recommendedName>
</protein>
<proteinExistence type="predicted"/>
<comment type="caution">
    <text evidence="3">The sequence shown here is derived from an EMBL/GenBank/DDBJ whole genome shotgun (WGS) entry which is preliminary data.</text>
</comment>
<organism evidence="3 4">
    <name type="scientific">Clonostachys byssicola</name>
    <dbReference type="NCBI Taxonomy" id="160290"/>
    <lineage>
        <taxon>Eukaryota</taxon>
        <taxon>Fungi</taxon>
        <taxon>Dikarya</taxon>
        <taxon>Ascomycota</taxon>
        <taxon>Pezizomycotina</taxon>
        <taxon>Sordariomycetes</taxon>
        <taxon>Hypocreomycetidae</taxon>
        <taxon>Hypocreales</taxon>
        <taxon>Bionectriaceae</taxon>
        <taxon>Clonostachys</taxon>
    </lineage>
</organism>
<feature type="region of interest" description="Disordered" evidence="2">
    <location>
        <begin position="520"/>
        <end position="543"/>
    </location>
</feature>
<reference evidence="3" key="1">
    <citation type="submission" date="2021-10" db="EMBL/GenBank/DDBJ databases">
        <authorList>
            <person name="Piombo E."/>
        </authorList>
    </citation>
    <scope>NUCLEOTIDE SEQUENCE</scope>
</reference>
<dbReference type="Proteomes" id="UP000754883">
    <property type="component" value="Unassembled WGS sequence"/>
</dbReference>
<feature type="compositionally biased region" description="Basic residues" evidence="2">
    <location>
        <begin position="526"/>
        <end position="539"/>
    </location>
</feature>
<accession>A0A9N9U441</accession>
<keyword evidence="4" id="KW-1185">Reference proteome</keyword>
<dbReference type="OrthoDB" id="5326588at2759"/>
<keyword evidence="1" id="KW-0175">Coiled coil</keyword>
<sequence length="1327" mass="154377">MNAQPSECQALELSRAEKCHNEATHAEGLFCWFHSKQVYGLYLGYKRRNARLDALDDDAPEYLKSSTVPLANQTFQDLDDEKALQEVHAHLFEKYNLLGRVIDARRLHHKHFYSLKVDYGHQAYLDKLSSQRHTVLRALEKLDRRIAKLLYEKEQWFAWARQAQDEEEENRDKEQKKIKQEAALFKRHWAVVQARLKSKRQKEEKKRHEAYLEAAYQERKAMDSAGEDGDEEWDPIEDEDLDKRNQYVDLIKHFLWMEVLEQDQSASNIEPVTTGNLEDSALGKEVSTPAKKPKKKSKKGDPSKTASDSSSFKAVHGPESGQKTLLAMQASGPVVIGEEKREPDKGSIETEVDMRKRLKEGVEKDHSHSWGTQLVGSLENPHATFDRTAAMTDEDIDSTVEEVKEIKLLLFCRLVLAHASLLPAALRASNVEEFLQDAEITESDLRDICLKVEAPTLQNIRDACADFARGDELEDDPGENIEDEEETEDFQDLLNGDKRYQHLHSKDWLLEHIMDGQNRIDEAGKTKSKKRRDKKKSKKAKDLTNKKTKITICGKTIWNHASEKAMSRDGWLQFSIIAKDCDLKHAIQLCRNWSEFSDLNLLALWQFFPASNWVAWTPNQMVEHLQKLEFFPYFIDTNAQQHSRYYQVGGRGQARRQHDIIEARNIIVGHMKRNDPVTRRFLQYMIMRTGEVLVLVRDGKTGRVITAPPDEHLWTYRRKSGIGRASKNEWFNILEVGPQFFALNDKYREWRFGFDDYYDVYIWDFVPCQTVSSLSNTIIYELRNAWRLTNPREIYSHMEPLLSSLTREETTMRTRKIKPGEDVRTLWDIVNSDSSEFIMYQVNESDKKVVTKKGAELAKCSYLFYNEGNVLEDAILFPDELQANHKSVPFREIKNPIDRIETGIMNPDMRGWAKVMDVITSDFPSTTMHAHEEEDKIEQWIWEWPEIWESGLDALCSNTYPKEMEEVLMRTRVTEIGSLELHEHYETSSKVEVIERERSIADEPMPNDLSAPWPHSFIVNDIVRAFATMAMFFPELEVTTLVTKFIRSDQCESFRNSLLFNPRERGKTQPDRRTRTSQKLRDSKFWDEWNKVWDAEGYYTENIPLEWNIAIRPIIAKLYRAGVITPTYAENDRLIILGVATANTEPHRPGKLDLFINYHNPYCEFVPGLPPNYTPPDRWPVLLPLAQKFASKHEGARFALLRLWSAPHFYPLMVGPNNRSNTTFLDGVGRPWEFRFVPKDMLATESMIHTIVQTRLKFIHKQVGDQVAHRGDLILVMAEDSKQLFKYATAVTFALQTRPWIREVDLWKSFVNVELDVLEGLDPYWWD</sequence>
<evidence type="ECO:0000313" key="3">
    <source>
        <dbReference type="EMBL" id="CAG9978536.1"/>
    </source>
</evidence>
<evidence type="ECO:0000256" key="1">
    <source>
        <dbReference type="SAM" id="Coils"/>
    </source>
</evidence>
<evidence type="ECO:0008006" key="5">
    <source>
        <dbReference type="Google" id="ProtNLM"/>
    </source>
</evidence>
<feature type="compositionally biased region" description="Acidic residues" evidence="2">
    <location>
        <begin position="225"/>
        <end position="238"/>
    </location>
</feature>
<feature type="coiled-coil region" evidence="1">
    <location>
        <begin position="125"/>
        <end position="184"/>
    </location>
</feature>
<evidence type="ECO:0000256" key="2">
    <source>
        <dbReference type="SAM" id="MobiDB-lite"/>
    </source>
</evidence>
<evidence type="ECO:0000313" key="4">
    <source>
        <dbReference type="Proteomes" id="UP000754883"/>
    </source>
</evidence>